<dbReference type="EMBL" id="JMIU01000001">
    <property type="protein sequence ID" value="KDN95890.1"/>
    <property type="molecule type" value="Genomic_DNA"/>
</dbReference>
<evidence type="ECO:0000313" key="5">
    <source>
        <dbReference type="EMBL" id="KDN95890.1"/>
    </source>
</evidence>
<dbReference type="GO" id="GO:0005829">
    <property type="term" value="C:cytosol"/>
    <property type="evidence" value="ECO:0007669"/>
    <property type="project" value="TreeGrafter"/>
</dbReference>
<keyword evidence="3" id="KW-0963">Cytoplasm</keyword>
<proteinExistence type="predicted"/>
<dbReference type="PANTHER" id="PTHR22617">
    <property type="entry name" value="CHEMOTAXIS SENSOR HISTIDINE KINASE-RELATED"/>
    <property type="match status" value="1"/>
</dbReference>
<evidence type="ECO:0000256" key="3">
    <source>
        <dbReference type="ARBA" id="ARBA00022490"/>
    </source>
</evidence>
<dbReference type="Proteomes" id="UP000027341">
    <property type="component" value="Unassembled WGS sequence"/>
</dbReference>
<accession>A0A067A0J9</accession>
<dbReference type="PROSITE" id="PS50851">
    <property type="entry name" value="CHEW"/>
    <property type="match status" value="1"/>
</dbReference>
<evidence type="ECO:0000313" key="6">
    <source>
        <dbReference type="Proteomes" id="UP000027341"/>
    </source>
</evidence>
<comment type="caution">
    <text evidence="5">The sequence shown here is derived from an EMBL/GenBank/DDBJ whole genome shotgun (WGS) entry which is preliminary data.</text>
</comment>
<dbReference type="AlphaFoldDB" id="A0A067A0J9"/>
<dbReference type="GO" id="GO:0006935">
    <property type="term" value="P:chemotaxis"/>
    <property type="evidence" value="ECO:0007669"/>
    <property type="project" value="InterPro"/>
</dbReference>
<name>A0A067A0J9_HYDMR</name>
<evidence type="ECO:0000256" key="1">
    <source>
        <dbReference type="ARBA" id="ARBA00004496"/>
    </source>
</evidence>
<reference evidence="5 6" key="1">
    <citation type="submission" date="2014-04" db="EMBL/GenBank/DDBJ databases">
        <title>Draft genome sequence of Hydrogenovibrio marinus MH-110, a model organism for aerobic H2 metabolism.</title>
        <authorList>
            <person name="Cha H.J."/>
            <person name="Jo B.H."/>
            <person name="Hwang B.H."/>
        </authorList>
    </citation>
    <scope>NUCLEOTIDE SEQUENCE [LARGE SCALE GENOMIC DNA]</scope>
    <source>
        <strain evidence="5 6">MH-110</strain>
    </source>
</reference>
<keyword evidence="6" id="KW-1185">Reference proteome</keyword>
<dbReference type="STRING" id="28885.EI16_06260"/>
<sequence length="190" mass="21094">MDTMNNLDNQIAEENSPSHTQFLTFILGNELYGLDILRVQEIRGWEKTTQLPEMPNFIKGVINIRGAIVPIIDLRNRFQIGKATYDDSTVVIITRMSMEQDEAGNYKTVGLVVDGVSDVENINITTLQGVPAFQGNEGISDQYIQGVANLRKQDHEDLMVIVLNVNALLGQGIFNYLETAAQEAPQLAQA</sequence>
<gene>
    <name evidence="5" type="ORF">EI16_06260</name>
</gene>
<evidence type="ECO:0000259" key="4">
    <source>
        <dbReference type="PROSITE" id="PS50851"/>
    </source>
</evidence>
<organism evidence="5 6">
    <name type="scientific">Hydrogenovibrio marinus</name>
    <dbReference type="NCBI Taxonomy" id="28885"/>
    <lineage>
        <taxon>Bacteria</taxon>
        <taxon>Pseudomonadati</taxon>
        <taxon>Pseudomonadota</taxon>
        <taxon>Gammaproteobacteria</taxon>
        <taxon>Thiotrichales</taxon>
        <taxon>Piscirickettsiaceae</taxon>
        <taxon>Hydrogenovibrio</taxon>
    </lineage>
</organism>
<comment type="subcellular location">
    <subcellularLocation>
        <location evidence="1">Cytoplasm</location>
    </subcellularLocation>
</comment>
<dbReference type="InterPro" id="IPR002545">
    <property type="entry name" value="CheW-lke_dom"/>
</dbReference>
<dbReference type="InterPro" id="IPR036061">
    <property type="entry name" value="CheW-like_dom_sf"/>
</dbReference>
<protein>
    <recommendedName>
        <fullName evidence="2">Chemotaxis protein CheW</fullName>
    </recommendedName>
</protein>
<feature type="domain" description="CheW-like" evidence="4">
    <location>
        <begin position="19"/>
        <end position="174"/>
    </location>
</feature>
<dbReference type="SMART" id="SM00260">
    <property type="entry name" value="CheW"/>
    <property type="match status" value="1"/>
</dbReference>
<dbReference type="Gene3D" id="2.40.50.180">
    <property type="entry name" value="CheA-289, Domain 4"/>
    <property type="match status" value="1"/>
</dbReference>
<dbReference type="SUPFAM" id="SSF50341">
    <property type="entry name" value="CheW-like"/>
    <property type="match status" value="1"/>
</dbReference>
<dbReference type="InterPro" id="IPR039315">
    <property type="entry name" value="CheW"/>
</dbReference>
<evidence type="ECO:0000256" key="2">
    <source>
        <dbReference type="ARBA" id="ARBA00021483"/>
    </source>
</evidence>
<dbReference type="PANTHER" id="PTHR22617:SF45">
    <property type="entry name" value="CHEMOTAXIS PROTEIN CHEW"/>
    <property type="match status" value="1"/>
</dbReference>
<dbReference type="GO" id="GO:0007165">
    <property type="term" value="P:signal transduction"/>
    <property type="evidence" value="ECO:0007669"/>
    <property type="project" value="InterPro"/>
</dbReference>
<dbReference type="Gene3D" id="2.30.30.40">
    <property type="entry name" value="SH3 Domains"/>
    <property type="match status" value="1"/>
</dbReference>
<dbReference type="Pfam" id="PF01584">
    <property type="entry name" value="CheW"/>
    <property type="match status" value="1"/>
</dbReference>
<dbReference type="RefSeq" id="WP_029910924.1">
    <property type="nucleotide sequence ID" value="NZ_AP020335.1"/>
</dbReference>